<dbReference type="AlphaFoldDB" id="A0A2S6MVK5"/>
<dbReference type="SUPFAM" id="SSF56935">
    <property type="entry name" value="Porins"/>
    <property type="match status" value="1"/>
</dbReference>
<keyword evidence="6 8" id="KW-0472">Membrane</keyword>
<dbReference type="PROSITE" id="PS52016">
    <property type="entry name" value="TONB_DEPENDENT_REC_3"/>
    <property type="match status" value="1"/>
</dbReference>
<dbReference type="Gene3D" id="2.40.170.20">
    <property type="entry name" value="TonB-dependent receptor, beta-barrel domain"/>
    <property type="match status" value="1"/>
</dbReference>
<dbReference type="EMBL" id="NHSJ01000134">
    <property type="protein sequence ID" value="PPQ26396.1"/>
    <property type="molecule type" value="Genomic_DNA"/>
</dbReference>
<evidence type="ECO:0000259" key="10">
    <source>
        <dbReference type="Pfam" id="PF00593"/>
    </source>
</evidence>
<keyword evidence="2 8" id="KW-0813">Transport</keyword>
<protein>
    <recommendedName>
        <fullName evidence="14">TonB-dependent receptor</fullName>
    </recommendedName>
</protein>
<dbReference type="PANTHER" id="PTHR30069:SF39">
    <property type="entry name" value="BLL6183 PROTEIN"/>
    <property type="match status" value="1"/>
</dbReference>
<dbReference type="InterPro" id="IPR036942">
    <property type="entry name" value="Beta-barrel_TonB_sf"/>
</dbReference>
<dbReference type="InterPro" id="IPR012910">
    <property type="entry name" value="Plug_dom"/>
</dbReference>
<organism evidence="12 13">
    <name type="scientific">Rhodoblastus sphagnicola</name>
    <dbReference type="NCBI Taxonomy" id="333368"/>
    <lineage>
        <taxon>Bacteria</taxon>
        <taxon>Pseudomonadati</taxon>
        <taxon>Pseudomonadota</taxon>
        <taxon>Alphaproteobacteria</taxon>
        <taxon>Hyphomicrobiales</taxon>
        <taxon>Rhodoblastaceae</taxon>
        <taxon>Rhodoblastus</taxon>
    </lineage>
</organism>
<keyword evidence="5 9" id="KW-0798">TonB box</keyword>
<dbReference type="InterPro" id="IPR037066">
    <property type="entry name" value="Plug_dom_sf"/>
</dbReference>
<dbReference type="GO" id="GO:0009279">
    <property type="term" value="C:cell outer membrane"/>
    <property type="evidence" value="ECO:0007669"/>
    <property type="project" value="UniProtKB-SubCell"/>
</dbReference>
<name>A0A2S6MVK5_9HYPH</name>
<evidence type="ECO:0000256" key="7">
    <source>
        <dbReference type="ARBA" id="ARBA00023237"/>
    </source>
</evidence>
<feature type="domain" description="TonB-dependent receptor-like beta-barrel" evidence="10">
    <location>
        <begin position="238"/>
        <end position="748"/>
    </location>
</feature>
<evidence type="ECO:0000256" key="6">
    <source>
        <dbReference type="ARBA" id="ARBA00023136"/>
    </source>
</evidence>
<dbReference type="Pfam" id="PF07715">
    <property type="entry name" value="Plug"/>
    <property type="match status" value="1"/>
</dbReference>
<keyword evidence="4 8" id="KW-0812">Transmembrane</keyword>
<keyword evidence="13" id="KW-1185">Reference proteome</keyword>
<dbReference type="RefSeq" id="WP_104510514.1">
    <property type="nucleotide sequence ID" value="NZ_JACIGC010000006.1"/>
</dbReference>
<evidence type="ECO:0000256" key="3">
    <source>
        <dbReference type="ARBA" id="ARBA00022452"/>
    </source>
</evidence>
<evidence type="ECO:0000256" key="5">
    <source>
        <dbReference type="ARBA" id="ARBA00023077"/>
    </source>
</evidence>
<dbReference type="GO" id="GO:0015344">
    <property type="term" value="F:siderophore uptake transmembrane transporter activity"/>
    <property type="evidence" value="ECO:0007669"/>
    <property type="project" value="TreeGrafter"/>
</dbReference>
<evidence type="ECO:0000313" key="12">
    <source>
        <dbReference type="EMBL" id="PPQ26396.1"/>
    </source>
</evidence>
<dbReference type="Proteomes" id="UP000239089">
    <property type="component" value="Unassembled WGS sequence"/>
</dbReference>
<feature type="domain" description="TonB-dependent receptor plug" evidence="11">
    <location>
        <begin position="70"/>
        <end position="179"/>
    </location>
</feature>
<evidence type="ECO:0000313" key="13">
    <source>
        <dbReference type="Proteomes" id="UP000239089"/>
    </source>
</evidence>
<keyword evidence="7 8" id="KW-0998">Cell outer membrane</keyword>
<evidence type="ECO:0000256" key="1">
    <source>
        <dbReference type="ARBA" id="ARBA00004571"/>
    </source>
</evidence>
<dbReference type="GO" id="GO:0044718">
    <property type="term" value="P:siderophore transmembrane transport"/>
    <property type="evidence" value="ECO:0007669"/>
    <property type="project" value="TreeGrafter"/>
</dbReference>
<dbReference type="Gene3D" id="2.170.130.10">
    <property type="entry name" value="TonB-dependent receptor, plug domain"/>
    <property type="match status" value="1"/>
</dbReference>
<evidence type="ECO:0000256" key="2">
    <source>
        <dbReference type="ARBA" id="ARBA00022448"/>
    </source>
</evidence>
<keyword evidence="3 8" id="KW-1134">Transmembrane beta strand</keyword>
<dbReference type="OrthoDB" id="8428213at2"/>
<evidence type="ECO:0000259" key="11">
    <source>
        <dbReference type="Pfam" id="PF07715"/>
    </source>
</evidence>
<evidence type="ECO:0000256" key="8">
    <source>
        <dbReference type="PROSITE-ProRule" id="PRU01360"/>
    </source>
</evidence>
<proteinExistence type="inferred from homology"/>
<comment type="caution">
    <text evidence="12">The sequence shown here is derived from an EMBL/GenBank/DDBJ whole genome shotgun (WGS) entry which is preliminary data.</text>
</comment>
<sequence>MKRISLSVASVLIVLGVPGVQAEPVVALPDINVTSDTPIAPRRAQVAAPTSVAAPGPVAVQPVDAVIDSRPANTTHIDAAAIQRAGSSQIGDALNRVAPSVTLQSSSGSPLSPDIEYRGFVASPTSGTPQGLAVYQNGVRVNEAFGDEMNWELIPTLAIASMDLVPNNPAFGLNALGGALNVRMKDGFSYQGGKFDISGGSYGRVQAGFDYGQQFGQFALYGALEYFHDDFYRAHGDTNARRFYGDLGYRNDGNEIHLNIALANSGLGVAGSSPIEMVQQDWSRTYTTPQTTANQMGMANLTGQFTLSPTWTLSANAYVRRFVQNHVDGNPSDAAACAAGGDLICFGDNATPANGLNGQQIQNAALYSAGGDGLIGEIDRTSVATTSLGTAFQLNNSDRLFGFGNHFSFGASFDYGMTSFAGSAELGVVNPDYTVTGAGIDLGPSGVSAGPSSVHTINRYLGVNALDAFDVNDRLTITAGARLNLAALSLFDQLGGSASGEHQYNRVNPLVGFTYKLTPELQAYGSYAESNRAPTPLELACADPLHPCVLASFLVSDPALKQVTARTFEAGLRGQHDFGPYGAMSWKLGAFHTRSDNDIYNVVDTAMTGFGYFTNVGATLRQGVETQLNYKYKDVTLRASYTYMYATFQSAFQLNSLAPSYVAAGGVENVTPGNEMPMIPRHRIKVGADWDITPKATIGTDLLFVGARRYVGDEANQNAKLPPYFTLGLHASYKVLDNVEVYARGENVLDRRYALYGTYFDTNALYGSFSDPRSVTPAQPLSVYGGVRVAFDAPTAAPAAVLAKY</sequence>
<dbReference type="InterPro" id="IPR039426">
    <property type="entry name" value="TonB-dep_rcpt-like"/>
</dbReference>
<evidence type="ECO:0008006" key="14">
    <source>
        <dbReference type="Google" id="ProtNLM"/>
    </source>
</evidence>
<accession>A0A2S6MVK5</accession>
<comment type="similarity">
    <text evidence="8 9">Belongs to the TonB-dependent receptor family.</text>
</comment>
<dbReference type="PANTHER" id="PTHR30069">
    <property type="entry name" value="TONB-DEPENDENT OUTER MEMBRANE RECEPTOR"/>
    <property type="match status" value="1"/>
</dbReference>
<comment type="subcellular location">
    <subcellularLocation>
        <location evidence="1 8">Cell outer membrane</location>
        <topology evidence="1 8">Multi-pass membrane protein</topology>
    </subcellularLocation>
</comment>
<reference evidence="12 13" key="1">
    <citation type="journal article" date="2018" name="Arch. Microbiol.">
        <title>New insights into the metabolic potential of the phototrophic purple bacterium Rhodopila globiformis DSM 161(T) from its draft genome sequence and evidence for a vanadium-dependent nitrogenase.</title>
        <authorList>
            <person name="Imhoff J.F."/>
            <person name="Rahn T."/>
            <person name="Kunzel S."/>
            <person name="Neulinger S.C."/>
        </authorList>
    </citation>
    <scope>NUCLEOTIDE SEQUENCE [LARGE SCALE GENOMIC DNA]</scope>
    <source>
        <strain evidence="12 13">DSM 16996</strain>
    </source>
</reference>
<dbReference type="InterPro" id="IPR000531">
    <property type="entry name" value="Beta-barrel_TonB"/>
</dbReference>
<gene>
    <name evidence="12" type="ORF">CCR94_22425</name>
</gene>
<evidence type="ECO:0000256" key="9">
    <source>
        <dbReference type="RuleBase" id="RU003357"/>
    </source>
</evidence>
<dbReference type="Pfam" id="PF00593">
    <property type="entry name" value="TonB_dep_Rec_b-barrel"/>
    <property type="match status" value="1"/>
</dbReference>
<evidence type="ECO:0000256" key="4">
    <source>
        <dbReference type="ARBA" id="ARBA00022692"/>
    </source>
</evidence>